<evidence type="ECO:0000256" key="1">
    <source>
        <dbReference type="SAM" id="MobiDB-lite"/>
    </source>
</evidence>
<dbReference type="Gene3D" id="3.10.290.30">
    <property type="entry name" value="MM3350-like"/>
    <property type="match status" value="1"/>
</dbReference>
<dbReference type="OMA" id="NMWTFFV"/>
<dbReference type="AlphaFoldDB" id="A0A1Y3ZVP1"/>
<feature type="domain" description="Plasmid pRiA4b Orf3-like" evidence="2">
    <location>
        <begin position="18"/>
        <end position="136"/>
    </location>
</feature>
<dbReference type="Proteomes" id="UP001199750">
    <property type="component" value="Unassembled WGS sequence"/>
</dbReference>
<proteinExistence type="predicted"/>
<feature type="region of interest" description="Disordered" evidence="1">
    <location>
        <begin position="158"/>
        <end position="213"/>
    </location>
</feature>
<accession>A0A1Y3ZVP1</accession>
<name>A0A1Y3ZVP1_9BACT</name>
<dbReference type="Pfam" id="PF07929">
    <property type="entry name" value="PRiA4_ORF3"/>
    <property type="match status" value="1"/>
</dbReference>
<feature type="compositionally biased region" description="Basic and acidic residues" evidence="1">
    <location>
        <begin position="200"/>
        <end position="213"/>
    </location>
</feature>
<dbReference type="InterPro" id="IPR012912">
    <property type="entry name" value="Plasmid_pRiA4b_Orf3-like"/>
</dbReference>
<feature type="compositionally biased region" description="Acidic residues" evidence="1">
    <location>
        <begin position="173"/>
        <end position="199"/>
    </location>
</feature>
<dbReference type="EMBL" id="QRYC01000009">
    <property type="protein sequence ID" value="RGU56591.1"/>
    <property type="molecule type" value="Genomic_DNA"/>
</dbReference>
<sequence>MDYRFEISKPDSNDFRCEIAINGEQTFQQLHDKLVETLNFDGSQMASFFTLDKMGNRGKEIALMEMSADDEEDNNTLVMDVTTIREVVNASCIELEYVYDFFANQYLKVEYAGEYIGDSADVLPLCVYCEGELPHQTEYDANEDWAFDKDDDEYDDSFMEEFGGSGRRRRGGDDDDEDFRFGDEDDDYRDDSYGDDDGYDDRYESLDDYIDKL</sequence>
<dbReference type="RefSeq" id="WP_013610845.1">
    <property type="nucleotide sequence ID" value="NZ_BAABYK010000001.1"/>
</dbReference>
<dbReference type="InterPro" id="IPR024047">
    <property type="entry name" value="MM3350-like_sf"/>
</dbReference>
<reference evidence="3" key="2">
    <citation type="submission" date="2022-01" db="EMBL/GenBank/DDBJ databases">
        <title>Collection of gut derived symbiotic bacterial strains cultured from healthy donors.</title>
        <authorList>
            <person name="Lin H."/>
            <person name="Kohout C."/>
            <person name="Waligurski E."/>
            <person name="Pamer E.G."/>
        </authorList>
    </citation>
    <scope>NUCLEOTIDE SEQUENCE</scope>
    <source>
        <strain evidence="3">DFI.1.149</strain>
    </source>
</reference>
<protein>
    <recommendedName>
        <fullName evidence="2">Plasmid pRiA4b Orf3-like domain-containing protein</fullName>
    </recommendedName>
</protein>
<evidence type="ECO:0000313" key="4">
    <source>
        <dbReference type="EMBL" id="RGU56591.1"/>
    </source>
</evidence>
<organism evidence="4 5">
    <name type="scientific">Odoribacter splanchnicus</name>
    <dbReference type="NCBI Taxonomy" id="28118"/>
    <lineage>
        <taxon>Bacteria</taxon>
        <taxon>Pseudomonadati</taxon>
        <taxon>Bacteroidota</taxon>
        <taxon>Bacteroidia</taxon>
        <taxon>Bacteroidales</taxon>
        <taxon>Odoribacteraceae</taxon>
        <taxon>Odoribacter</taxon>
    </lineage>
</organism>
<dbReference type="SUPFAM" id="SSF159941">
    <property type="entry name" value="MM3350-like"/>
    <property type="match status" value="1"/>
</dbReference>
<evidence type="ECO:0000259" key="2">
    <source>
        <dbReference type="Pfam" id="PF07929"/>
    </source>
</evidence>
<dbReference type="GeneID" id="61273757"/>
<reference evidence="4 5" key="1">
    <citation type="submission" date="2018-08" db="EMBL/GenBank/DDBJ databases">
        <title>A genome reference for cultivated species of the human gut microbiota.</title>
        <authorList>
            <person name="Zou Y."/>
            <person name="Xue W."/>
            <person name="Luo G."/>
        </authorList>
    </citation>
    <scope>NUCLEOTIDE SEQUENCE [LARGE SCALE GENOMIC DNA]</scope>
    <source>
        <strain evidence="4 5">AF16-14</strain>
    </source>
</reference>
<dbReference type="Proteomes" id="UP000284243">
    <property type="component" value="Unassembled WGS sequence"/>
</dbReference>
<evidence type="ECO:0000313" key="5">
    <source>
        <dbReference type="Proteomes" id="UP000284243"/>
    </source>
</evidence>
<dbReference type="EMBL" id="JAKNDN010000005">
    <property type="protein sequence ID" value="MCG4958862.1"/>
    <property type="molecule type" value="Genomic_DNA"/>
</dbReference>
<evidence type="ECO:0000313" key="3">
    <source>
        <dbReference type="EMBL" id="MCG4958862.1"/>
    </source>
</evidence>
<gene>
    <name evidence="4" type="ORF">DWW57_08570</name>
    <name evidence="3" type="ORF">L0P03_03200</name>
</gene>
<comment type="caution">
    <text evidence="4">The sequence shown here is derived from an EMBL/GenBank/DDBJ whole genome shotgun (WGS) entry which is preliminary data.</text>
</comment>